<feature type="region of interest" description="Disordered" evidence="1">
    <location>
        <begin position="46"/>
        <end position="82"/>
    </location>
</feature>
<feature type="compositionally biased region" description="Basic residues" evidence="1">
    <location>
        <begin position="49"/>
        <end position="58"/>
    </location>
</feature>
<sequence length="82" mass="9126">MIGYVAPSSLFHQIDQQEEAKLFRASSHQSSAIAASLSLTLSQALVGPSHHRPPRLHRPLGPPRPPWLQPQHNLRQSPQILL</sequence>
<accession>A0AAP0PP45</accession>
<comment type="caution">
    <text evidence="2">The sequence shown here is derived from an EMBL/GenBank/DDBJ whole genome shotgun (WGS) entry which is preliminary data.</text>
</comment>
<reference evidence="2 3" key="1">
    <citation type="submission" date="2024-01" db="EMBL/GenBank/DDBJ databases">
        <title>Genome assemblies of Stephania.</title>
        <authorList>
            <person name="Yang L."/>
        </authorList>
    </citation>
    <scope>NUCLEOTIDE SEQUENCE [LARGE SCALE GENOMIC DNA]</scope>
    <source>
        <strain evidence="2">YNDBR</strain>
        <tissue evidence="2">Leaf</tissue>
    </source>
</reference>
<protein>
    <submittedName>
        <fullName evidence="2">Uncharacterized protein</fullName>
    </submittedName>
</protein>
<evidence type="ECO:0000313" key="3">
    <source>
        <dbReference type="Proteomes" id="UP001420932"/>
    </source>
</evidence>
<proteinExistence type="predicted"/>
<feature type="compositionally biased region" description="Polar residues" evidence="1">
    <location>
        <begin position="73"/>
        <end position="82"/>
    </location>
</feature>
<keyword evidence="3" id="KW-1185">Reference proteome</keyword>
<dbReference type="EMBL" id="JBBNAF010000004">
    <property type="protein sequence ID" value="KAK9151222.1"/>
    <property type="molecule type" value="Genomic_DNA"/>
</dbReference>
<dbReference type="AlphaFoldDB" id="A0AAP0PP45"/>
<gene>
    <name evidence="2" type="ORF">Syun_009531</name>
</gene>
<evidence type="ECO:0000256" key="1">
    <source>
        <dbReference type="SAM" id="MobiDB-lite"/>
    </source>
</evidence>
<dbReference type="Proteomes" id="UP001420932">
    <property type="component" value="Unassembled WGS sequence"/>
</dbReference>
<name>A0AAP0PP45_9MAGN</name>
<evidence type="ECO:0000313" key="2">
    <source>
        <dbReference type="EMBL" id="KAK9151222.1"/>
    </source>
</evidence>
<organism evidence="2 3">
    <name type="scientific">Stephania yunnanensis</name>
    <dbReference type="NCBI Taxonomy" id="152371"/>
    <lineage>
        <taxon>Eukaryota</taxon>
        <taxon>Viridiplantae</taxon>
        <taxon>Streptophyta</taxon>
        <taxon>Embryophyta</taxon>
        <taxon>Tracheophyta</taxon>
        <taxon>Spermatophyta</taxon>
        <taxon>Magnoliopsida</taxon>
        <taxon>Ranunculales</taxon>
        <taxon>Menispermaceae</taxon>
        <taxon>Menispermoideae</taxon>
        <taxon>Cissampelideae</taxon>
        <taxon>Stephania</taxon>
    </lineage>
</organism>